<keyword evidence="2" id="KW-1185">Reference proteome</keyword>
<protein>
    <submittedName>
        <fullName evidence="1">Uncharacterized protein</fullName>
    </submittedName>
</protein>
<accession>A0ABN6EWB2</accession>
<sequence length="164" mass="18224">MANDFREYLVEASRHEDFGRVFKELAVGPNIMISFQASATHGCYPEETLDDIYGYTRWEVSLRAVKPAIDVPNAGAWSFLKNNYWARPFDKPEFQRAMAADNIVVMDCQRILEDVIEYALIKKQIESEDDIRVLEPEEEVKEVAPAKVGAAGAGGGCGGCGCGR</sequence>
<proteinExistence type="predicted"/>
<evidence type="ECO:0000313" key="1">
    <source>
        <dbReference type="EMBL" id="BCS89459.1"/>
    </source>
</evidence>
<reference evidence="1" key="1">
    <citation type="journal article" date="2022" name="Arch. Microbiol.">
        <title>Pseudodesulfovibrio sediminis sp. nov., a mesophilic and neutrophilic sulfate-reducing bacterium isolated from sediment of a brackish lake.</title>
        <authorList>
            <person name="Takahashi A."/>
            <person name="Kojima H."/>
            <person name="Watanabe M."/>
            <person name="Fukui M."/>
        </authorList>
    </citation>
    <scope>NUCLEOTIDE SEQUENCE</scope>
    <source>
        <strain evidence="1">SF6</strain>
    </source>
</reference>
<dbReference type="RefSeq" id="WP_229591430.1">
    <property type="nucleotide sequence ID" value="NZ_AP024485.1"/>
</dbReference>
<dbReference type="EMBL" id="AP024485">
    <property type="protein sequence ID" value="BCS89459.1"/>
    <property type="molecule type" value="Genomic_DNA"/>
</dbReference>
<gene>
    <name evidence="1" type="ORF">PSDVSF_27010</name>
</gene>
<evidence type="ECO:0000313" key="2">
    <source>
        <dbReference type="Proteomes" id="UP001053296"/>
    </source>
</evidence>
<dbReference type="Proteomes" id="UP001053296">
    <property type="component" value="Chromosome"/>
</dbReference>
<name>A0ABN6EWB2_9BACT</name>
<organism evidence="1 2">
    <name type="scientific">Pseudodesulfovibrio sediminis</name>
    <dbReference type="NCBI Taxonomy" id="2810563"/>
    <lineage>
        <taxon>Bacteria</taxon>
        <taxon>Pseudomonadati</taxon>
        <taxon>Thermodesulfobacteriota</taxon>
        <taxon>Desulfovibrionia</taxon>
        <taxon>Desulfovibrionales</taxon>
        <taxon>Desulfovibrionaceae</taxon>
    </lineage>
</organism>